<dbReference type="InterPro" id="IPR019619">
    <property type="entry name" value="DUF2490"/>
</dbReference>
<gene>
    <name evidence="2" type="ORF">D6200_06940</name>
</gene>
<keyword evidence="1" id="KW-0732">Signal</keyword>
<sequence length="234" mass="27401">MWEIFNMTKNYNTIIMRKLFLLIVSLLSLNSFSQNQPDPTKELGVWYMYNGSHQISDKFGLKSMAHFRFFEVGDDMQQFIGRLGANYKFNKNINATIGYAFLNTDETFNVNAGDFNEHRIYEDLNVNHKIASLNLAHRFRGEQRFFKSTTSNFFRYQLALGHPINEKWSTYLYNETFLDFEGEAYNQNWFGAGFKYKVSDVVKLQAGYQLIHVNEVGNFNRIQLGVAISTDHRK</sequence>
<accession>A0ABM7CEV0</accession>
<organism evidence="2 3">
    <name type="scientific">Tenacibaculum mesophilum</name>
    <dbReference type="NCBI Taxonomy" id="104268"/>
    <lineage>
        <taxon>Bacteria</taxon>
        <taxon>Pseudomonadati</taxon>
        <taxon>Bacteroidota</taxon>
        <taxon>Flavobacteriia</taxon>
        <taxon>Flavobacteriales</taxon>
        <taxon>Flavobacteriaceae</taxon>
        <taxon>Tenacibaculum</taxon>
    </lineage>
</organism>
<feature type="signal peptide" evidence="1">
    <location>
        <begin position="1"/>
        <end position="33"/>
    </location>
</feature>
<evidence type="ECO:0000313" key="3">
    <source>
        <dbReference type="Proteomes" id="UP000269693"/>
    </source>
</evidence>
<name>A0ABM7CEV0_9FLAO</name>
<dbReference type="Proteomes" id="UP000269693">
    <property type="component" value="Chromosome"/>
</dbReference>
<proteinExistence type="predicted"/>
<dbReference type="EMBL" id="CP032544">
    <property type="protein sequence ID" value="AZJ32309.1"/>
    <property type="molecule type" value="Genomic_DNA"/>
</dbReference>
<dbReference type="Gene3D" id="2.40.160.20">
    <property type="match status" value="1"/>
</dbReference>
<protein>
    <submittedName>
        <fullName evidence="2">DUF2490 domain-containing protein</fullName>
    </submittedName>
</protein>
<evidence type="ECO:0000313" key="2">
    <source>
        <dbReference type="EMBL" id="AZJ32309.1"/>
    </source>
</evidence>
<evidence type="ECO:0000256" key="1">
    <source>
        <dbReference type="SAM" id="SignalP"/>
    </source>
</evidence>
<keyword evidence="3" id="KW-1185">Reference proteome</keyword>
<reference evidence="2 3" key="1">
    <citation type="submission" date="2018-09" db="EMBL/GenBank/DDBJ databases">
        <title>Insights into the microbiota of Asian seabass (Lates calcarifer) with tenacibaculosis symptoms and description of sp. nov. Tenacibaculum singaporense.</title>
        <authorList>
            <person name="Miyake S."/>
            <person name="Soh M."/>
            <person name="Azman M.N."/>
            <person name="Ngoh S.Y."/>
            <person name="Orban L."/>
            <person name="Seedorf H."/>
        </authorList>
    </citation>
    <scope>NUCLEOTIDE SEQUENCE [LARGE SCALE GENOMIC DNA]</scope>
    <source>
        <strain evidence="2 3">DSM 13764</strain>
    </source>
</reference>
<feature type="chain" id="PRO_5047001805" evidence="1">
    <location>
        <begin position="34"/>
        <end position="234"/>
    </location>
</feature>
<dbReference type="Pfam" id="PF10677">
    <property type="entry name" value="DUF2490"/>
    <property type="match status" value="1"/>
</dbReference>